<comment type="caution">
    <text evidence="2">The sequence shown here is derived from an EMBL/GenBank/DDBJ whole genome shotgun (WGS) entry which is preliminary data.</text>
</comment>
<dbReference type="InterPro" id="IPR027417">
    <property type="entry name" value="P-loop_NTPase"/>
</dbReference>
<organism evidence="2 3">
    <name type="scientific">Qingrenia yutianensis</name>
    <dbReference type="NCBI Taxonomy" id="2763676"/>
    <lineage>
        <taxon>Bacteria</taxon>
        <taxon>Bacillati</taxon>
        <taxon>Bacillota</taxon>
        <taxon>Clostridia</taxon>
        <taxon>Eubacteriales</taxon>
        <taxon>Oscillospiraceae</taxon>
        <taxon>Qingrenia</taxon>
    </lineage>
</organism>
<dbReference type="Pfam" id="PF22679">
    <property type="entry name" value="T1R_D3-like"/>
    <property type="match status" value="1"/>
</dbReference>
<keyword evidence="2" id="KW-0378">Hydrolase</keyword>
<dbReference type="Gene3D" id="3.40.50.300">
    <property type="entry name" value="P-loop containing nucleotide triphosphate hydrolases"/>
    <property type="match status" value="2"/>
</dbReference>
<dbReference type="InterPro" id="IPR007409">
    <property type="entry name" value="Restrct_endonuc_type1_HsdR_N"/>
</dbReference>
<dbReference type="Gene3D" id="3.90.1570.50">
    <property type="match status" value="1"/>
</dbReference>
<dbReference type="Proteomes" id="UP000647416">
    <property type="component" value="Unassembled WGS sequence"/>
</dbReference>
<dbReference type="SMART" id="SM00487">
    <property type="entry name" value="DEXDc"/>
    <property type="match status" value="1"/>
</dbReference>
<accession>A0A926FDM7</accession>
<dbReference type="AlphaFoldDB" id="A0A926FDM7"/>
<dbReference type="EMBL" id="JACRTE010000005">
    <property type="protein sequence ID" value="MBC8596379.1"/>
    <property type="molecule type" value="Genomic_DNA"/>
</dbReference>
<evidence type="ECO:0000313" key="3">
    <source>
        <dbReference type="Proteomes" id="UP000647416"/>
    </source>
</evidence>
<gene>
    <name evidence="2" type="ORF">H8706_05800</name>
</gene>
<dbReference type="InterPro" id="IPR040980">
    <property type="entry name" value="SWI2_SNF2"/>
</dbReference>
<dbReference type="GO" id="GO:0009035">
    <property type="term" value="F:type I site-specific deoxyribonuclease activity"/>
    <property type="evidence" value="ECO:0007669"/>
    <property type="project" value="UniProtKB-EC"/>
</dbReference>
<sequence>MDIKEKRFEQDIESYMLNYGGYTKGNLSTYNRETAIDLPKLIQYIKATQPKEWQKYERNYGADAEKRLYKRFQECVDTFGLTYVLKHGFEDRGAKIKIVSFKENTTLNDSVLADYNSNIVTCTRQFKYSTENENSIDMVLSVNGIPVVALELKDQLTGQSVANAKKQFMTDRNPKEFCFRFDNRFLVYFAVDLYEVAMTTKLDGEKTFFLPFNQGSNGAGNVGGKGNPENKNGYATSYLWEKVLTKDSLLNILQRFLQRVEEEKIVYSNGKEVKKKSVKLIFPRFHQLDVVSKLVADVKDNGSGHNYLIQHSAGSGKSNSIAWLAYQLTELHDKDNKPIFTSVIVVNDRTVLDRQTQNTIYGFDHTKGVVEKIDDDKHSADLKAAINNGKKIIITTIQKFPYIYNEIDDTTDRRFAIIVDEAHNSQTGKNAAKLKTALADTEDALREYAELEGLAEDEVKDQEDKLVDEMLSHGKHKNLSFFAFTATPKSKTLEIFGTPRENGKGFRPFHIYSMKQAIEEGFILDVLKNFMHYKTCYRIAKQTPDNPEVPANKAVKAVLRYKELHPHNIAQKTAIIIETYRSVTKNKINGRAKAMVVTASRLHAIRYYHEMKRYIESHGYDDVEILIAFSGVVKDGEFEYTEEGLNKRKDGTTIKESQLPSEFNKDEYAMLVVAEKYQTGFDEPLLHTMFVDKKLKDVKAVQTLSRLNRICPGKTDTFVLDFVNTADDIQKAFEPYYEATYLDEEINVNMIYDTRQLLRQKGIYDENDIQEFLKIFLKKDQNDSDLGTLTSLLKPVVARYEAMNEEERFEVKKTVKNFNKWYSYITQISRMFDRSLQEEYTYTQYLEKMLPPVSDTRNVDLEDKLKLEYYKIQEDFHGDISLAPTEATKTLENPKSLKTAGFMSEEDALLEEIISKINERFDGIFSEGDRVIVETLYNRAKENKKLNRQAQKNDEEVYTKSIFPEVFKQVAQDCYMEQMKAFSKLFEDKRFYDTVMATLAQETYRTSNRV</sequence>
<dbReference type="PROSITE" id="PS51192">
    <property type="entry name" value="HELICASE_ATP_BIND_1"/>
    <property type="match status" value="1"/>
</dbReference>
<dbReference type="GO" id="GO:0005524">
    <property type="term" value="F:ATP binding"/>
    <property type="evidence" value="ECO:0007669"/>
    <property type="project" value="UniProtKB-KW"/>
</dbReference>
<dbReference type="SUPFAM" id="SSF52540">
    <property type="entry name" value="P-loop containing nucleoside triphosphate hydrolases"/>
    <property type="match status" value="1"/>
</dbReference>
<proteinExistence type="predicted"/>
<keyword evidence="3" id="KW-1185">Reference proteome</keyword>
<dbReference type="GO" id="GO:0009307">
    <property type="term" value="P:DNA restriction-modification system"/>
    <property type="evidence" value="ECO:0007669"/>
    <property type="project" value="UniProtKB-KW"/>
</dbReference>
<dbReference type="PANTHER" id="PTHR42927:SF1">
    <property type="entry name" value="HELICASE SUPERFAMILY 1 AND 2 DOMAIN-CONTAINING PROTEIN"/>
    <property type="match status" value="1"/>
</dbReference>
<dbReference type="PANTHER" id="PTHR42927">
    <property type="entry name" value="HELICASE SUPERFAMILY 1 AND 2 DOMAIN-CONTAINING PROTEIN"/>
    <property type="match status" value="1"/>
</dbReference>
<protein>
    <submittedName>
        <fullName evidence="2">Type I restriction endonuclease subunit R</fullName>
    </submittedName>
</protein>
<reference evidence="2" key="1">
    <citation type="submission" date="2020-08" db="EMBL/GenBank/DDBJ databases">
        <title>Genome public.</title>
        <authorList>
            <person name="Liu C."/>
            <person name="Sun Q."/>
        </authorList>
    </citation>
    <scope>NUCLEOTIDE SEQUENCE</scope>
    <source>
        <strain evidence="2">NSJ-50</strain>
    </source>
</reference>
<keyword evidence="2" id="KW-0255">Endonuclease</keyword>
<evidence type="ECO:0000313" key="2">
    <source>
        <dbReference type="EMBL" id="MBC8596379.1"/>
    </source>
</evidence>
<dbReference type="InterPro" id="IPR055180">
    <property type="entry name" value="HsdR_RecA-like_helicase_dom_2"/>
</dbReference>
<dbReference type="Pfam" id="PF18766">
    <property type="entry name" value="SWI2_SNF2"/>
    <property type="match status" value="1"/>
</dbReference>
<keyword evidence="2" id="KW-0540">Nuclease</keyword>
<dbReference type="GO" id="GO:0003677">
    <property type="term" value="F:DNA binding"/>
    <property type="evidence" value="ECO:0007669"/>
    <property type="project" value="UniProtKB-KW"/>
</dbReference>
<name>A0A926FDM7_9FIRM</name>
<dbReference type="InterPro" id="IPR014001">
    <property type="entry name" value="Helicase_ATP-bd"/>
</dbReference>
<dbReference type="Pfam" id="PF04313">
    <property type="entry name" value="HSDR_N"/>
    <property type="match status" value="1"/>
</dbReference>
<dbReference type="RefSeq" id="WP_262431867.1">
    <property type="nucleotide sequence ID" value="NZ_JACRTE010000005.1"/>
</dbReference>
<feature type="domain" description="Helicase ATP-binding" evidence="1">
    <location>
        <begin position="298"/>
        <end position="506"/>
    </location>
</feature>
<evidence type="ECO:0000259" key="1">
    <source>
        <dbReference type="PROSITE" id="PS51192"/>
    </source>
</evidence>